<dbReference type="FunFam" id="1.10.10.10:FF:000001">
    <property type="entry name" value="LysR family transcriptional regulator"/>
    <property type="match status" value="1"/>
</dbReference>
<dbReference type="GO" id="GO:0043565">
    <property type="term" value="F:sequence-specific DNA binding"/>
    <property type="evidence" value="ECO:0007669"/>
    <property type="project" value="TreeGrafter"/>
</dbReference>
<dbReference type="InterPro" id="IPR036390">
    <property type="entry name" value="WH_DNA-bd_sf"/>
</dbReference>
<comment type="similarity">
    <text evidence="2">Belongs to the LysR transcriptional regulatory family.</text>
</comment>
<evidence type="ECO:0000313" key="8">
    <source>
        <dbReference type="Proteomes" id="UP000051380"/>
    </source>
</evidence>
<reference evidence="7 8" key="1">
    <citation type="submission" date="2015-09" db="EMBL/GenBank/DDBJ databases">
        <title>Draft Genome Sequence of the Strain BR 3267 (Bradyrhizobium yuanmingense) recommended as inoculant for cowpea in Brazil.</title>
        <authorList>
            <person name="Simoes-Araujo J.L."/>
            <person name="Zilli J.E."/>
        </authorList>
    </citation>
    <scope>NUCLEOTIDE SEQUENCE [LARGE SCALE GENOMIC DNA]</scope>
    <source>
        <strain evidence="7 8">BR3267</strain>
    </source>
</reference>
<keyword evidence="3" id="KW-0805">Transcription regulation</keyword>
<proteinExistence type="inferred from homology"/>
<evidence type="ECO:0000313" key="7">
    <source>
        <dbReference type="EMBL" id="KRP93862.1"/>
    </source>
</evidence>
<dbReference type="InterPro" id="IPR036388">
    <property type="entry name" value="WH-like_DNA-bd_sf"/>
</dbReference>
<organism evidence="7 8">
    <name type="scientific">Bradyrhizobium yuanmingense</name>
    <dbReference type="NCBI Taxonomy" id="108015"/>
    <lineage>
        <taxon>Bacteria</taxon>
        <taxon>Pseudomonadati</taxon>
        <taxon>Pseudomonadota</taxon>
        <taxon>Alphaproteobacteria</taxon>
        <taxon>Hyphomicrobiales</taxon>
        <taxon>Nitrobacteraceae</taxon>
        <taxon>Bradyrhizobium</taxon>
    </lineage>
</organism>
<protein>
    <submittedName>
        <fullName evidence="7">Transcriptional regulator</fullName>
    </submittedName>
</protein>
<dbReference type="RefSeq" id="WP_057028005.1">
    <property type="nucleotide sequence ID" value="NZ_LJYF01000029.1"/>
</dbReference>
<evidence type="ECO:0000259" key="6">
    <source>
        <dbReference type="PROSITE" id="PS50931"/>
    </source>
</evidence>
<dbReference type="GO" id="GO:0003700">
    <property type="term" value="F:DNA-binding transcription factor activity"/>
    <property type="evidence" value="ECO:0007669"/>
    <property type="project" value="InterPro"/>
</dbReference>
<dbReference type="InterPro" id="IPR005119">
    <property type="entry name" value="LysR_subst-bd"/>
</dbReference>
<sequence>MDRLDELATFVAIVEVGSLVGAAKRLKRSPPAVTRALAALEERVGRRLVERTTRRLAPTDAGRHFAERARELVNGYSTVMSRLVETEGAPLHGILRIAAPTIFGRRHVAPIVSSFLNAHPAIRIELIMGERSLDLISEGIDVAVRIGQPRDSRLVVRSVGSVRRVLVASPSYLRRQPELRHPRDIPKHDVVFFSGFAGPTELRFQNRGRLHTVRMMPRLMTTDLDTVIAAVTSGQGIARLLSYQVEAEISSGKLVRLLPAYEPPAVPVQVVIPGSRRTAPAVRAFADHAAASLRTLSIIRH</sequence>
<dbReference type="GO" id="GO:0006351">
    <property type="term" value="P:DNA-templated transcription"/>
    <property type="evidence" value="ECO:0007669"/>
    <property type="project" value="TreeGrafter"/>
</dbReference>
<comment type="caution">
    <text evidence="7">The sequence shown here is derived from an EMBL/GenBank/DDBJ whole genome shotgun (WGS) entry which is preliminary data.</text>
</comment>
<dbReference type="STRING" id="108015.GA0061099_1003624"/>
<dbReference type="AlphaFoldDB" id="A0A0R3C8A3"/>
<keyword evidence="5" id="KW-0804">Transcription</keyword>
<dbReference type="Pfam" id="PF00126">
    <property type="entry name" value="HTH_1"/>
    <property type="match status" value="1"/>
</dbReference>
<evidence type="ECO:0000256" key="3">
    <source>
        <dbReference type="ARBA" id="ARBA00023015"/>
    </source>
</evidence>
<keyword evidence="4" id="KW-0238">DNA-binding</keyword>
<dbReference type="SUPFAM" id="SSF46785">
    <property type="entry name" value="Winged helix' DNA-binding domain"/>
    <property type="match status" value="1"/>
</dbReference>
<accession>A0A0R3C8A3</accession>
<dbReference type="PROSITE" id="PS50931">
    <property type="entry name" value="HTH_LYSR"/>
    <property type="match status" value="1"/>
</dbReference>
<dbReference type="InterPro" id="IPR058163">
    <property type="entry name" value="LysR-type_TF_proteobact-type"/>
</dbReference>
<dbReference type="OrthoDB" id="9786526at2"/>
<dbReference type="Pfam" id="PF03466">
    <property type="entry name" value="LysR_substrate"/>
    <property type="match status" value="1"/>
</dbReference>
<feature type="domain" description="HTH lysR-type" evidence="6">
    <location>
        <begin position="1"/>
        <end position="59"/>
    </location>
</feature>
<evidence type="ECO:0000256" key="2">
    <source>
        <dbReference type="ARBA" id="ARBA00009437"/>
    </source>
</evidence>
<evidence type="ECO:0000256" key="1">
    <source>
        <dbReference type="ARBA" id="ARBA00003502"/>
    </source>
</evidence>
<name>A0A0R3C8A3_9BRAD</name>
<comment type="function">
    <text evidence="1">NodD regulates the expression of the nodABCFE genes which encode other nodulation proteins. NodD is also a negative regulator of its own expression. Binds flavonoids as inducers.</text>
</comment>
<dbReference type="SUPFAM" id="SSF53850">
    <property type="entry name" value="Periplasmic binding protein-like II"/>
    <property type="match status" value="1"/>
</dbReference>
<gene>
    <name evidence="7" type="ORF">AOQ72_21590</name>
</gene>
<dbReference type="Gene3D" id="3.40.190.290">
    <property type="match status" value="1"/>
</dbReference>
<dbReference type="InterPro" id="IPR000847">
    <property type="entry name" value="LysR_HTH_N"/>
</dbReference>
<dbReference type="Proteomes" id="UP000051380">
    <property type="component" value="Unassembled WGS sequence"/>
</dbReference>
<dbReference type="PANTHER" id="PTHR30537">
    <property type="entry name" value="HTH-TYPE TRANSCRIPTIONAL REGULATOR"/>
    <property type="match status" value="1"/>
</dbReference>
<evidence type="ECO:0000256" key="4">
    <source>
        <dbReference type="ARBA" id="ARBA00023125"/>
    </source>
</evidence>
<dbReference type="Gene3D" id="1.10.10.10">
    <property type="entry name" value="Winged helix-like DNA-binding domain superfamily/Winged helix DNA-binding domain"/>
    <property type="match status" value="1"/>
</dbReference>
<dbReference type="PANTHER" id="PTHR30537:SF5">
    <property type="entry name" value="HTH-TYPE TRANSCRIPTIONAL ACTIVATOR TTDR-RELATED"/>
    <property type="match status" value="1"/>
</dbReference>
<dbReference type="EMBL" id="LJYF01000029">
    <property type="protein sequence ID" value="KRP93862.1"/>
    <property type="molecule type" value="Genomic_DNA"/>
</dbReference>
<evidence type="ECO:0000256" key="5">
    <source>
        <dbReference type="ARBA" id="ARBA00023163"/>
    </source>
</evidence>